<dbReference type="Proteomes" id="UP000682733">
    <property type="component" value="Unassembled WGS sequence"/>
</dbReference>
<dbReference type="InterPro" id="IPR016181">
    <property type="entry name" value="Acyl_CoA_acyltransferase"/>
</dbReference>
<dbReference type="PROSITE" id="PS51186">
    <property type="entry name" value="GNAT"/>
    <property type="match status" value="1"/>
</dbReference>
<feature type="domain" description="N-acetyltransferase" evidence="2">
    <location>
        <begin position="60"/>
        <end position="213"/>
    </location>
</feature>
<dbReference type="EMBL" id="CAJOBA010041215">
    <property type="protein sequence ID" value="CAF4109612.1"/>
    <property type="molecule type" value="Genomic_DNA"/>
</dbReference>
<dbReference type="Pfam" id="PF13302">
    <property type="entry name" value="Acetyltransf_3"/>
    <property type="match status" value="1"/>
</dbReference>
<dbReference type="EMBL" id="CAJNOQ010005947">
    <property type="protein sequence ID" value="CAF1117337.1"/>
    <property type="molecule type" value="Genomic_DNA"/>
</dbReference>
<dbReference type="InterPro" id="IPR051908">
    <property type="entry name" value="Ribosomal_N-acetyltransferase"/>
</dbReference>
<reference evidence="3" key="1">
    <citation type="submission" date="2021-02" db="EMBL/GenBank/DDBJ databases">
        <authorList>
            <person name="Nowell W R."/>
        </authorList>
    </citation>
    <scope>NUCLEOTIDE SEQUENCE</scope>
</reference>
<evidence type="ECO:0000313" key="3">
    <source>
        <dbReference type="EMBL" id="CAF1117337.1"/>
    </source>
</evidence>
<dbReference type="SUPFAM" id="SSF55729">
    <property type="entry name" value="Acyl-CoA N-acyltransferases (Nat)"/>
    <property type="match status" value="1"/>
</dbReference>
<dbReference type="Proteomes" id="UP000663829">
    <property type="component" value="Unassembled WGS sequence"/>
</dbReference>
<comment type="caution">
    <text evidence="3">The sequence shown here is derived from an EMBL/GenBank/DDBJ whole genome shotgun (WGS) entry which is preliminary data.</text>
</comment>
<proteinExistence type="predicted"/>
<organism evidence="3 7">
    <name type="scientific">Didymodactylos carnosus</name>
    <dbReference type="NCBI Taxonomy" id="1234261"/>
    <lineage>
        <taxon>Eukaryota</taxon>
        <taxon>Metazoa</taxon>
        <taxon>Spiralia</taxon>
        <taxon>Gnathifera</taxon>
        <taxon>Rotifera</taxon>
        <taxon>Eurotatoria</taxon>
        <taxon>Bdelloidea</taxon>
        <taxon>Philodinida</taxon>
        <taxon>Philodinidae</taxon>
        <taxon>Didymodactylos</taxon>
    </lineage>
</organism>
<dbReference type="AlphaFoldDB" id="A0A814QAL5"/>
<dbReference type="EMBL" id="CAJNOK010019633">
    <property type="protein sequence ID" value="CAF1302994.1"/>
    <property type="molecule type" value="Genomic_DNA"/>
</dbReference>
<dbReference type="OrthoDB" id="41238at2759"/>
<dbReference type="PANTHER" id="PTHR43441">
    <property type="entry name" value="RIBOSOMAL-PROTEIN-SERINE ACETYLTRANSFERASE"/>
    <property type="match status" value="1"/>
</dbReference>
<dbReference type="Proteomes" id="UP000681722">
    <property type="component" value="Unassembled WGS sequence"/>
</dbReference>
<evidence type="ECO:0000313" key="7">
    <source>
        <dbReference type="Proteomes" id="UP000663829"/>
    </source>
</evidence>
<dbReference type="InterPro" id="IPR000182">
    <property type="entry name" value="GNAT_dom"/>
</dbReference>
<protein>
    <recommendedName>
        <fullName evidence="2">N-acetyltransferase domain-containing protein</fullName>
    </recommendedName>
</protein>
<feature type="compositionally biased region" description="Polar residues" evidence="1">
    <location>
        <begin position="232"/>
        <end position="246"/>
    </location>
</feature>
<dbReference type="Proteomes" id="UP000677228">
    <property type="component" value="Unassembled WGS sequence"/>
</dbReference>
<name>A0A814QAL5_9BILA</name>
<accession>A0A814QAL5</accession>
<dbReference type="GO" id="GO:0008999">
    <property type="term" value="F:protein-N-terminal-alanine acetyltransferase activity"/>
    <property type="evidence" value="ECO:0007669"/>
    <property type="project" value="TreeGrafter"/>
</dbReference>
<dbReference type="Gene3D" id="3.40.630.30">
    <property type="match status" value="1"/>
</dbReference>
<evidence type="ECO:0000313" key="4">
    <source>
        <dbReference type="EMBL" id="CAF1302994.1"/>
    </source>
</evidence>
<evidence type="ECO:0000259" key="2">
    <source>
        <dbReference type="PROSITE" id="PS51186"/>
    </source>
</evidence>
<dbReference type="GO" id="GO:1990189">
    <property type="term" value="F:protein N-terminal-serine acetyltransferase activity"/>
    <property type="evidence" value="ECO:0007669"/>
    <property type="project" value="TreeGrafter"/>
</dbReference>
<evidence type="ECO:0000313" key="6">
    <source>
        <dbReference type="EMBL" id="CAF4109612.1"/>
    </source>
</evidence>
<gene>
    <name evidence="3" type="ORF">GPM918_LOCUS19521</name>
    <name evidence="4" type="ORF">OVA965_LOCUS28626</name>
    <name evidence="5" type="ORF">SRO942_LOCUS19518</name>
    <name evidence="6" type="ORF">TMI583_LOCUS29383</name>
</gene>
<evidence type="ECO:0000256" key="1">
    <source>
        <dbReference type="SAM" id="MobiDB-lite"/>
    </source>
</evidence>
<keyword evidence="7" id="KW-1185">Reference proteome</keyword>
<dbReference type="PANTHER" id="PTHR43441:SF2">
    <property type="entry name" value="FAMILY ACETYLTRANSFERASE, PUTATIVE (AFU_ORTHOLOGUE AFUA_7G00850)-RELATED"/>
    <property type="match status" value="1"/>
</dbReference>
<dbReference type="EMBL" id="CAJOBC010005947">
    <property type="protein sequence ID" value="CAF3881164.1"/>
    <property type="molecule type" value="Genomic_DNA"/>
</dbReference>
<sequence>MTQLVTPIVTIPIDQQVGETVLNWIPRPHQLDNPQCTILQGQYCRLELLNSKTNDTIIQQLYDAFKPTEHTHFTYLHYGPFQIVDEFKEFIRFKELPSCDTVFYSIIVNNIAVGFIGFLRINQDHGKIEIGHVNFSPQLLHIRSATEANYLLLQYAFDILCYRRVEWTCYSLNTKSRRPALRLGYQYEGISLKSEVCKGRSRDNAVYSIVDNEWILSKQEFQRWLSPENFDSHGQQSTKPNNAQINQRKKGNTDVV</sequence>
<evidence type="ECO:0000313" key="5">
    <source>
        <dbReference type="EMBL" id="CAF3881164.1"/>
    </source>
</evidence>
<feature type="region of interest" description="Disordered" evidence="1">
    <location>
        <begin position="230"/>
        <end position="256"/>
    </location>
</feature>